<organism evidence="1 2">
    <name type="scientific">Scutellospora calospora</name>
    <dbReference type="NCBI Taxonomy" id="85575"/>
    <lineage>
        <taxon>Eukaryota</taxon>
        <taxon>Fungi</taxon>
        <taxon>Fungi incertae sedis</taxon>
        <taxon>Mucoromycota</taxon>
        <taxon>Glomeromycotina</taxon>
        <taxon>Glomeromycetes</taxon>
        <taxon>Diversisporales</taxon>
        <taxon>Gigasporaceae</taxon>
        <taxon>Scutellospora</taxon>
    </lineage>
</organism>
<accession>A0ACA9MTA8</accession>
<gene>
    <name evidence="1" type="ORF">SCALOS_LOCUS7347</name>
</gene>
<evidence type="ECO:0000313" key="1">
    <source>
        <dbReference type="EMBL" id="CAG8612576.1"/>
    </source>
</evidence>
<dbReference type="EMBL" id="CAJVPM010016179">
    <property type="protein sequence ID" value="CAG8612576.1"/>
    <property type="molecule type" value="Genomic_DNA"/>
</dbReference>
<comment type="caution">
    <text evidence="1">The sequence shown here is derived from an EMBL/GenBank/DDBJ whole genome shotgun (WGS) entry which is preliminary data.</text>
</comment>
<dbReference type="Proteomes" id="UP000789860">
    <property type="component" value="Unassembled WGS sequence"/>
</dbReference>
<sequence length="674" mass="78260">MSNWPLPNPDVQCLLRTLPTKSTGHPIGPLWQAFSPVPTDKKPKARCIFCNHDKPISGTAAVMSSHVKKCSKISLDVRTYLLNAYQFQQQKNVINSTIIRDQQPGNSLDESIALPMSTSNWSIVSTQSDNNIAQLPIDVYESNQLLLESIIEGGAPLSFVDAKKFKEFVRSINMHYNVPARKQLTTKVLNDVYKKVQTSVQKFICKSEWISIATDGWTNIRQDHIINFMAIGKNRRTELVKIKDTFGESQTSTVIFRDLEDILIRIGTEKINAIITDGAANYIPRINNSTFRFSLPTFTRWNSFFVSLQQVQNKEQYLKDMAYEMESRLDKAIISILKDNIFWHHLRIIVRILETYSLIPIILESRQATYADTVYFWAKMQIMVNTIDDVNFKQYVSTRIQHRWDRMYHPLFLVCWSLHPQYVLSNAIRPELATVIKKEASLLFESLFPNKDIMRFRKQLIDWKNKAYPFDFEGNWDDYLIKDPVYFWNNFQSEVPELALFASRIMSIPPTSADSERFWSVISNIHTPRRNKLTNDNAFKLTCIRWNMTQKEDCTSKNNNIKNVEQIVQQDIVQQDTIMTDSNEANIQPNISIDVLSIDNEIRIFENNEGESSEHVEEQAENQDIMKTIENINMFSTNDQITYDEAIGEITYNEAISEQNKSLENWLLFENLNN</sequence>
<protein>
    <submittedName>
        <fullName evidence="1">6984_t:CDS:1</fullName>
    </submittedName>
</protein>
<reference evidence="1" key="1">
    <citation type="submission" date="2021-06" db="EMBL/GenBank/DDBJ databases">
        <authorList>
            <person name="Kallberg Y."/>
            <person name="Tangrot J."/>
            <person name="Rosling A."/>
        </authorList>
    </citation>
    <scope>NUCLEOTIDE SEQUENCE</scope>
    <source>
        <strain evidence="1">AU212A</strain>
    </source>
</reference>
<evidence type="ECO:0000313" key="2">
    <source>
        <dbReference type="Proteomes" id="UP000789860"/>
    </source>
</evidence>
<keyword evidence="2" id="KW-1185">Reference proteome</keyword>
<name>A0ACA9MTA8_9GLOM</name>
<proteinExistence type="predicted"/>
<feature type="non-terminal residue" evidence="1">
    <location>
        <position position="674"/>
    </location>
</feature>